<feature type="transmembrane region" description="Helical" evidence="2">
    <location>
        <begin position="14"/>
        <end position="33"/>
    </location>
</feature>
<dbReference type="PANTHER" id="PTHR46889">
    <property type="entry name" value="TRANSPOSASE INSF FOR INSERTION SEQUENCE IS3B-RELATED"/>
    <property type="match status" value="1"/>
</dbReference>
<keyword evidence="2" id="KW-0472">Membrane</keyword>
<dbReference type="PROSITE" id="PS50994">
    <property type="entry name" value="INTEGRASE"/>
    <property type="match status" value="1"/>
</dbReference>
<dbReference type="Pfam" id="PF13333">
    <property type="entry name" value="rve_2"/>
    <property type="match status" value="1"/>
</dbReference>
<comment type="caution">
    <text evidence="4">The sequence shown here is derived from an EMBL/GenBank/DDBJ whole genome shotgun (WGS) entry which is preliminary data.</text>
</comment>
<evidence type="ECO:0000256" key="1">
    <source>
        <dbReference type="ARBA" id="ARBA00002286"/>
    </source>
</evidence>
<dbReference type="InterPro" id="IPR025948">
    <property type="entry name" value="HTH-like_dom"/>
</dbReference>
<evidence type="ECO:0000313" key="5">
    <source>
        <dbReference type="EMBL" id="CCI54700.1"/>
    </source>
</evidence>
<dbReference type="Pfam" id="PF13276">
    <property type="entry name" value="HTH_21"/>
    <property type="match status" value="1"/>
</dbReference>
<sequence length="309" mass="34908">MSVARFVVDQRTNYQVPVAFTCALLGISISWFYKWLPRTAIATGLYTKRDLRRDTMDRAVKVMFDKHRGLHGSPRLVLDLREEGWTVSEKTVANSMRRQGLIARKIKRRNGLTKQDKSKAPFPDLIRRDFTATAVNQRWVGDITEIPTAAGKLYLATVIDLYSRRLIGAATSLHPNAELAKAAITMAVTVRGGKEAIWKEEESERVIFHSDRGSTYTADLFTRACRNLGIRQSMGRVGSCFDNAAAEAFFSSLEWEVLSRNEFRNTTEAATVVSDWCWNFYNTDRRHSAALMMSPINYENAALTPRAAA</sequence>
<dbReference type="InterPro" id="IPR050900">
    <property type="entry name" value="Transposase_IS3/IS150/IS904"/>
</dbReference>
<dbReference type="STRING" id="1193518.BN13_590001"/>
<feature type="domain" description="Integrase catalytic" evidence="3">
    <location>
        <begin position="117"/>
        <end position="303"/>
    </location>
</feature>
<dbReference type="Pfam" id="PF00665">
    <property type="entry name" value="rve"/>
    <property type="match status" value="1"/>
</dbReference>
<dbReference type="NCBIfam" id="NF033516">
    <property type="entry name" value="transpos_IS3"/>
    <property type="match status" value="1"/>
</dbReference>
<organism evidence="4 6">
    <name type="scientific">Nostocoides jenkinsii Ben 74</name>
    <dbReference type="NCBI Taxonomy" id="1193518"/>
    <lineage>
        <taxon>Bacteria</taxon>
        <taxon>Bacillati</taxon>
        <taxon>Actinomycetota</taxon>
        <taxon>Actinomycetes</taxon>
        <taxon>Micrococcales</taxon>
        <taxon>Intrasporangiaceae</taxon>
        <taxon>Nostocoides</taxon>
    </lineage>
</organism>
<dbReference type="InterPro" id="IPR036397">
    <property type="entry name" value="RNaseH_sf"/>
</dbReference>
<dbReference type="InterPro" id="IPR048020">
    <property type="entry name" value="Transpos_IS3"/>
</dbReference>
<dbReference type="EMBL" id="CAJC01000195">
    <property type="protein sequence ID" value="CCI54700.1"/>
    <property type="molecule type" value="Genomic_DNA"/>
</dbReference>
<protein>
    <submittedName>
        <fullName evidence="4">Integrase, catalytic region</fullName>
    </submittedName>
</protein>
<reference evidence="4 6" key="2">
    <citation type="journal article" date="2013" name="ISME J.">
        <title>A metabolic model for members of the genus Tetrasphaera involved in enhanced biological phosphorus removal.</title>
        <authorList>
            <person name="Kristiansen R."/>
            <person name="Nguyen H.T.T."/>
            <person name="Saunders A.M."/>
            <person name="Nielsen J.L."/>
            <person name="Wimmer R."/>
            <person name="Le V.Q."/>
            <person name="McIlroy S.J."/>
            <person name="Petrovski S."/>
            <person name="Seviour R.J."/>
            <person name="Calteau A."/>
            <person name="Nielsen K.L."/>
            <person name="Nielsen P.H."/>
        </authorList>
    </citation>
    <scope>NUCLEOTIDE SEQUENCE [LARGE SCALE GENOMIC DNA]</scope>
    <source>
        <strain evidence="4 6">Ben 74</strain>
    </source>
</reference>
<dbReference type="Gene3D" id="3.30.420.10">
    <property type="entry name" value="Ribonuclease H-like superfamily/Ribonuclease H"/>
    <property type="match status" value="1"/>
</dbReference>
<dbReference type="GO" id="GO:0003676">
    <property type="term" value="F:nucleic acid binding"/>
    <property type="evidence" value="ECO:0007669"/>
    <property type="project" value="InterPro"/>
</dbReference>
<comment type="function">
    <text evidence="1">Involved in the transposition of the insertion sequence.</text>
</comment>
<name>A0A077MDT4_9MICO</name>
<dbReference type="RefSeq" id="WP_048546517.1">
    <property type="nucleotide sequence ID" value="NZ_HF571038.1"/>
</dbReference>
<dbReference type="Proteomes" id="UP000035720">
    <property type="component" value="Unassembled WGS sequence"/>
</dbReference>
<evidence type="ECO:0000313" key="4">
    <source>
        <dbReference type="EMBL" id="CCI54075.1"/>
    </source>
</evidence>
<dbReference type="AlphaFoldDB" id="A0A077MDT4"/>
<accession>A0A077MDT4</accession>
<dbReference type="InterPro" id="IPR012337">
    <property type="entry name" value="RNaseH-like_sf"/>
</dbReference>
<proteinExistence type="predicted"/>
<keyword evidence="2" id="KW-0812">Transmembrane</keyword>
<gene>
    <name evidence="4" type="ORF">BN13_590001</name>
    <name evidence="5" type="ORF">BN13_800001</name>
</gene>
<evidence type="ECO:0000256" key="2">
    <source>
        <dbReference type="SAM" id="Phobius"/>
    </source>
</evidence>
<keyword evidence="6" id="KW-1185">Reference proteome</keyword>
<reference evidence="4" key="1">
    <citation type="submission" date="2012-05" db="EMBL/GenBank/DDBJ databases">
        <authorList>
            <person name="McIlroy S."/>
        </authorList>
    </citation>
    <scope>NUCLEOTIDE SEQUENCE</scope>
    <source>
        <strain evidence="4">Ben 74</strain>
    </source>
</reference>
<dbReference type="OrthoDB" id="4281720at2"/>
<dbReference type="SUPFAM" id="SSF53098">
    <property type="entry name" value="Ribonuclease H-like"/>
    <property type="match status" value="1"/>
</dbReference>
<dbReference type="InterPro" id="IPR001584">
    <property type="entry name" value="Integrase_cat-core"/>
</dbReference>
<dbReference type="GO" id="GO:0015074">
    <property type="term" value="P:DNA integration"/>
    <property type="evidence" value="ECO:0007669"/>
    <property type="project" value="InterPro"/>
</dbReference>
<evidence type="ECO:0000259" key="3">
    <source>
        <dbReference type="PROSITE" id="PS50994"/>
    </source>
</evidence>
<dbReference type="EMBL" id="CAJC01000171">
    <property type="protein sequence ID" value="CCI54075.1"/>
    <property type="molecule type" value="Genomic_DNA"/>
</dbReference>
<keyword evidence="2" id="KW-1133">Transmembrane helix</keyword>
<evidence type="ECO:0000313" key="6">
    <source>
        <dbReference type="Proteomes" id="UP000035720"/>
    </source>
</evidence>
<dbReference type="PANTHER" id="PTHR46889:SF4">
    <property type="entry name" value="TRANSPOSASE INSO FOR INSERTION SEQUENCE ELEMENT IS911B-RELATED"/>
    <property type="match status" value="1"/>
</dbReference>